<feature type="transmembrane region" description="Helical" evidence="1">
    <location>
        <begin position="121"/>
        <end position="143"/>
    </location>
</feature>
<organism evidence="2 3">
    <name type="scientific">Roseburia hominis</name>
    <dbReference type="NCBI Taxonomy" id="301301"/>
    <lineage>
        <taxon>Bacteria</taxon>
        <taxon>Bacillati</taxon>
        <taxon>Bacillota</taxon>
        <taxon>Clostridia</taxon>
        <taxon>Lachnospirales</taxon>
        <taxon>Lachnospiraceae</taxon>
        <taxon>Roseburia</taxon>
    </lineage>
</organism>
<sequence>MKVYEFGEQGKPVLMLLPGTGCYWRSNFGKVIEPLAETFRVACVSYDGFDETEQTQFPTMIEETAKIEEYIKEHYDGKICAAYGCSLGGSFVGLMAARGVIHMDYGILGGSDLDQSAKLPAKLMTALMLPMIYPFLTTGRFRLPFLNRKLEKWRKAGDGYVDAFIGMMRGAGVDLSFITKESLRNQFYSDLITPLADAINPAGTEIHILYALKMGEKYRARYHRHFAHPVLHELDMQHEELLAVHPKEWVELIEDICRQK</sequence>
<dbReference type="InterPro" id="IPR029058">
    <property type="entry name" value="AB_hydrolase_fold"/>
</dbReference>
<dbReference type="GO" id="GO:0016787">
    <property type="term" value="F:hydrolase activity"/>
    <property type="evidence" value="ECO:0007669"/>
    <property type="project" value="UniProtKB-KW"/>
</dbReference>
<keyword evidence="1" id="KW-0472">Membrane</keyword>
<dbReference type="SUPFAM" id="SSF53474">
    <property type="entry name" value="alpha/beta-Hydrolases"/>
    <property type="match status" value="1"/>
</dbReference>
<dbReference type="AlphaFoldDB" id="A0A395V864"/>
<dbReference type="EMBL" id="QRVL01000023">
    <property type="protein sequence ID" value="RGS36372.1"/>
    <property type="molecule type" value="Genomic_DNA"/>
</dbReference>
<protein>
    <submittedName>
        <fullName evidence="2">Alpha/beta hydrolase</fullName>
    </submittedName>
</protein>
<accession>A0A395V864</accession>
<name>A0A395V864_9FIRM</name>
<feature type="transmembrane region" description="Helical" evidence="1">
    <location>
        <begin position="80"/>
        <end position="101"/>
    </location>
</feature>
<proteinExistence type="predicted"/>
<reference evidence="2 3" key="1">
    <citation type="submission" date="2018-08" db="EMBL/GenBank/DDBJ databases">
        <title>A genome reference for cultivated species of the human gut microbiota.</title>
        <authorList>
            <person name="Zou Y."/>
            <person name="Xue W."/>
            <person name="Luo G."/>
        </authorList>
    </citation>
    <scope>NUCLEOTIDE SEQUENCE [LARGE SCALE GENOMIC DNA]</scope>
    <source>
        <strain evidence="2 3">AF22-12AC</strain>
    </source>
</reference>
<keyword evidence="2" id="KW-0378">Hydrolase</keyword>
<dbReference type="Proteomes" id="UP000266172">
    <property type="component" value="Unassembled WGS sequence"/>
</dbReference>
<evidence type="ECO:0000313" key="2">
    <source>
        <dbReference type="EMBL" id="RGS36372.1"/>
    </source>
</evidence>
<dbReference type="Gene3D" id="3.40.50.1820">
    <property type="entry name" value="alpha/beta hydrolase"/>
    <property type="match status" value="1"/>
</dbReference>
<evidence type="ECO:0000256" key="1">
    <source>
        <dbReference type="SAM" id="Phobius"/>
    </source>
</evidence>
<dbReference type="RefSeq" id="WP_118098523.1">
    <property type="nucleotide sequence ID" value="NZ_QRVL01000023.1"/>
</dbReference>
<gene>
    <name evidence="2" type="ORF">DWX93_15800</name>
</gene>
<keyword evidence="1" id="KW-1133">Transmembrane helix</keyword>
<keyword evidence="1" id="KW-0812">Transmembrane</keyword>
<comment type="caution">
    <text evidence="2">The sequence shown here is derived from an EMBL/GenBank/DDBJ whole genome shotgun (WGS) entry which is preliminary data.</text>
</comment>
<evidence type="ECO:0000313" key="3">
    <source>
        <dbReference type="Proteomes" id="UP000266172"/>
    </source>
</evidence>